<dbReference type="Gramene" id="TVU42393">
    <property type="protein sequence ID" value="TVU42393"/>
    <property type="gene ID" value="EJB05_08795"/>
</dbReference>
<organism evidence="2 3">
    <name type="scientific">Eragrostis curvula</name>
    <name type="common">weeping love grass</name>
    <dbReference type="NCBI Taxonomy" id="38414"/>
    <lineage>
        <taxon>Eukaryota</taxon>
        <taxon>Viridiplantae</taxon>
        <taxon>Streptophyta</taxon>
        <taxon>Embryophyta</taxon>
        <taxon>Tracheophyta</taxon>
        <taxon>Spermatophyta</taxon>
        <taxon>Magnoliopsida</taxon>
        <taxon>Liliopsida</taxon>
        <taxon>Poales</taxon>
        <taxon>Poaceae</taxon>
        <taxon>PACMAD clade</taxon>
        <taxon>Chloridoideae</taxon>
        <taxon>Eragrostideae</taxon>
        <taxon>Eragrostidinae</taxon>
        <taxon>Eragrostis</taxon>
    </lineage>
</organism>
<feature type="compositionally biased region" description="Pro residues" evidence="1">
    <location>
        <begin position="213"/>
        <end position="222"/>
    </location>
</feature>
<dbReference type="PANTHER" id="PTHR33170">
    <property type="entry name" value="DUF4283 DOMAIN-CONTAINING PROTEIN-RELATED"/>
    <property type="match status" value="1"/>
</dbReference>
<accession>A0A5J9W392</accession>
<evidence type="ECO:0000313" key="2">
    <source>
        <dbReference type="EMBL" id="TVU42393.1"/>
    </source>
</evidence>
<proteinExistence type="predicted"/>
<evidence type="ECO:0000256" key="1">
    <source>
        <dbReference type="SAM" id="MobiDB-lite"/>
    </source>
</evidence>
<feature type="compositionally biased region" description="Acidic residues" evidence="1">
    <location>
        <begin position="450"/>
        <end position="462"/>
    </location>
</feature>
<feature type="region of interest" description="Disordered" evidence="1">
    <location>
        <begin position="436"/>
        <end position="504"/>
    </location>
</feature>
<feature type="compositionally biased region" description="Polar residues" evidence="1">
    <location>
        <begin position="473"/>
        <end position="495"/>
    </location>
</feature>
<reference evidence="2 3" key="1">
    <citation type="journal article" date="2019" name="Sci. Rep.">
        <title>A high-quality genome of Eragrostis curvula grass provides insights into Poaceae evolution and supports new strategies to enhance forage quality.</title>
        <authorList>
            <person name="Carballo J."/>
            <person name="Santos B.A.C.M."/>
            <person name="Zappacosta D."/>
            <person name="Garbus I."/>
            <person name="Selva J.P."/>
            <person name="Gallo C.A."/>
            <person name="Diaz A."/>
            <person name="Albertini E."/>
            <person name="Caccamo M."/>
            <person name="Echenique V."/>
        </authorList>
    </citation>
    <scope>NUCLEOTIDE SEQUENCE [LARGE SCALE GENOMIC DNA]</scope>
    <source>
        <strain evidence="3">cv. Victoria</strain>
        <tissue evidence="2">Leaf</tissue>
    </source>
</reference>
<keyword evidence="3" id="KW-1185">Reference proteome</keyword>
<gene>
    <name evidence="2" type="ORF">EJB05_08795</name>
</gene>
<dbReference type="OrthoDB" id="694791at2759"/>
<feature type="compositionally biased region" description="Pro residues" evidence="1">
    <location>
        <begin position="15"/>
        <end position="25"/>
    </location>
</feature>
<dbReference type="EMBL" id="RWGY01000005">
    <property type="protein sequence ID" value="TVU42393.1"/>
    <property type="molecule type" value="Genomic_DNA"/>
</dbReference>
<feature type="region of interest" description="Disordered" evidence="1">
    <location>
        <begin position="189"/>
        <end position="251"/>
    </location>
</feature>
<dbReference type="AlphaFoldDB" id="A0A5J9W392"/>
<name>A0A5J9W392_9POAL</name>
<sequence>MSSVTDTSRRRSPANSPPATAPPIQPAGEASLPQGDPPWRGCDRHKQCARPSPNFATSLAGGSRAPTKSSNLQATHGASSSKRKDVVNRVQDEEAIEEFYGQLWAVPSEPKPRVSVAAATGRGALFWVRKELVRARKFGIEDCYRVSRFDRIEAPPIHFSYSRDLWVWKNRRETYADILRMAEGSDQGRWVWQPQRPQRPPPRPQMNYNNQRGPPPPPPPQQQPHRGGGNQGGGRGRFQQQPPPSERQGLGLYHVDVPDEETTQWLNFKNCGVVNVITGEVDIAEMERELSAIFCKEWPWQIRELDKGQFLVRFPPHKKVSDIKNLPSFNLRKEGVRVEVLEWVGELDPFEELQEVWVEVSGIPPKWCAWSVFAQVSSSFGMMTDVEWPSLFKSFYEKVRIKVACRDPSKIPMERIFEMNKKLYYVYFEVEDAEQTVTGRDDKNDGGPGGDDDADEDFDGLGEESGSKPMDTENGSAQNESSKNQKQKANPSTAPKGSKTVGLQPTMEDDVEEFLTGAHLFQEEQVAVTINLDETQSGPDKDDASNIEKKEVEMMQTSQQKAIQDATESYPEQLDSSQKSKWLEFMEQGDEENSVSRCTQLLRNMEMVQSDTESEKEEEERHFLSKEMIEQMSAKRNLFDELNKCADEEVQPKESKKQKKEKVWGPILPCRKSSRNMEDGRTMLEKAQSNKKHRNLERPAKHGNSKVNSFAALDSEYLAHISKTVNLEMGNDMDECVRNIEAIKANEARKLDNFLNENPEVLLPESIDVIDEIEMCSQEEKTSFKN</sequence>
<protein>
    <submittedName>
        <fullName evidence="2">Uncharacterized protein</fullName>
    </submittedName>
</protein>
<feature type="region of interest" description="Disordered" evidence="1">
    <location>
        <begin position="1"/>
        <end position="85"/>
    </location>
</feature>
<feature type="non-terminal residue" evidence="2">
    <location>
        <position position="1"/>
    </location>
</feature>
<feature type="region of interest" description="Disordered" evidence="1">
    <location>
        <begin position="553"/>
        <end position="575"/>
    </location>
</feature>
<feature type="compositionally biased region" description="Polar residues" evidence="1">
    <location>
        <begin position="66"/>
        <end position="80"/>
    </location>
</feature>
<feature type="compositionally biased region" description="Gly residues" evidence="1">
    <location>
        <begin position="226"/>
        <end position="236"/>
    </location>
</feature>
<dbReference type="PANTHER" id="PTHR33170:SF49">
    <property type="entry name" value="DUF4283 DOMAIN-CONTAINING PROTEIN"/>
    <property type="match status" value="1"/>
</dbReference>
<evidence type="ECO:0000313" key="3">
    <source>
        <dbReference type="Proteomes" id="UP000324897"/>
    </source>
</evidence>
<dbReference type="Proteomes" id="UP000324897">
    <property type="component" value="Unassembled WGS sequence"/>
</dbReference>
<comment type="caution">
    <text evidence="2">The sequence shown here is derived from an EMBL/GenBank/DDBJ whole genome shotgun (WGS) entry which is preliminary data.</text>
</comment>